<evidence type="ECO:0000313" key="12">
    <source>
        <dbReference type="EMBL" id="WAR14754.1"/>
    </source>
</evidence>
<dbReference type="EMBL" id="CP111020">
    <property type="protein sequence ID" value="WAR14754.1"/>
    <property type="molecule type" value="Genomic_DNA"/>
</dbReference>
<dbReference type="Gene3D" id="1.20.1070.10">
    <property type="entry name" value="Rhodopsin 7-helix transmembrane proteins"/>
    <property type="match status" value="2"/>
</dbReference>
<keyword evidence="5 10" id="KW-0472">Membrane</keyword>
<keyword evidence="4 8" id="KW-0297">G-protein coupled receptor</keyword>
<feature type="transmembrane region" description="Helical" evidence="10">
    <location>
        <begin position="149"/>
        <end position="169"/>
    </location>
</feature>
<evidence type="ECO:0000256" key="8">
    <source>
        <dbReference type="RuleBase" id="RU000688"/>
    </source>
</evidence>
<accession>A0ABY7F0K7</accession>
<feature type="compositionally biased region" description="Polar residues" evidence="9">
    <location>
        <begin position="374"/>
        <end position="385"/>
    </location>
</feature>
<protein>
    <submittedName>
        <fullName evidence="12">DRD2A-like protein</fullName>
    </submittedName>
</protein>
<feature type="transmembrane region" description="Helical" evidence="10">
    <location>
        <begin position="409"/>
        <end position="429"/>
    </location>
</feature>
<dbReference type="SMART" id="SM01381">
    <property type="entry name" value="7TM_GPCR_Srsx"/>
    <property type="match status" value="1"/>
</dbReference>
<feature type="region of interest" description="Disordered" evidence="9">
    <location>
        <begin position="351"/>
        <end position="385"/>
    </location>
</feature>
<feature type="transmembrane region" description="Helical" evidence="10">
    <location>
        <begin position="110"/>
        <end position="128"/>
    </location>
</feature>
<dbReference type="PRINTS" id="PR00237">
    <property type="entry name" value="GPCRRHODOPSN"/>
</dbReference>
<dbReference type="PROSITE" id="PS50262">
    <property type="entry name" value="G_PROTEIN_RECEP_F1_2"/>
    <property type="match status" value="1"/>
</dbReference>
<dbReference type="Pfam" id="PF00001">
    <property type="entry name" value="7tm_1"/>
    <property type="match status" value="1"/>
</dbReference>
<feature type="transmembrane region" description="Helical" evidence="10">
    <location>
        <begin position="211"/>
        <end position="233"/>
    </location>
</feature>
<proteinExistence type="inferred from homology"/>
<evidence type="ECO:0000256" key="9">
    <source>
        <dbReference type="SAM" id="MobiDB-lite"/>
    </source>
</evidence>
<organism evidence="12 13">
    <name type="scientific">Mya arenaria</name>
    <name type="common">Soft-shell clam</name>
    <dbReference type="NCBI Taxonomy" id="6604"/>
    <lineage>
        <taxon>Eukaryota</taxon>
        <taxon>Metazoa</taxon>
        <taxon>Spiralia</taxon>
        <taxon>Lophotrochozoa</taxon>
        <taxon>Mollusca</taxon>
        <taxon>Bivalvia</taxon>
        <taxon>Autobranchia</taxon>
        <taxon>Heteroconchia</taxon>
        <taxon>Euheterodonta</taxon>
        <taxon>Imparidentia</taxon>
        <taxon>Neoheterodontei</taxon>
        <taxon>Myida</taxon>
        <taxon>Myoidea</taxon>
        <taxon>Myidae</taxon>
        <taxon>Mya</taxon>
    </lineage>
</organism>
<evidence type="ECO:0000256" key="10">
    <source>
        <dbReference type="SAM" id="Phobius"/>
    </source>
</evidence>
<feature type="transmembrane region" description="Helical" evidence="10">
    <location>
        <begin position="34"/>
        <end position="59"/>
    </location>
</feature>
<dbReference type="InterPro" id="IPR017452">
    <property type="entry name" value="GPCR_Rhodpsn_7TM"/>
</dbReference>
<evidence type="ECO:0000256" key="4">
    <source>
        <dbReference type="ARBA" id="ARBA00023040"/>
    </source>
</evidence>
<feature type="compositionally biased region" description="Basic and acidic residues" evidence="9">
    <location>
        <begin position="359"/>
        <end position="369"/>
    </location>
</feature>
<evidence type="ECO:0000256" key="7">
    <source>
        <dbReference type="ARBA" id="ARBA00023224"/>
    </source>
</evidence>
<feature type="transmembrane region" description="Helical" evidence="10">
    <location>
        <begin position="71"/>
        <end position="90"/>
    </location>
</feature>
<comment type="similarity">
    <text evidence="8">Belongs to the G-protein coupled receptor 1 family.</text>
</comment>
<feature type="region of interest" description="Disordered" evidence="9">
    <location>
        <begin position="243"/>
        <end position="265"/>
    </location>
</feature>
<name>A0ABY7F0K7_MYAAR</name>
<evidence type="ECO:0000259" key="11">
    <source>
        <dbReference type="PROSITE" id="PS50262"/>
    </source>
</evidence>
<dbReference type="Proteomes" id="UP001164746">
    <property type="component" value="Chromosome 9"/>
</dbReference>
<gene>
    <name evidence="12" type="ORF">MAR_004859</name>
</gene>
<sequence>MTVKEDFDDNTINQLNRFLKFKLDDTIEEIMSHLLPVTILMAILGIVGLLGNMVAVAFYRSRSNRSSTVLLIMYLACFDITVCIMIIPNILEMVYNVMHTQSFLCKLTHFLGLSTVGSSCFTLMLIAIDRHQKICKPFKRMLNQKNAKFATIGFIVFSVLVSIRNFFIFDTIEVHLTADGGTNDTINGHYCTSDDDPKYSVVVTVFNAIDFLLLMSIWITILYCYSHVVYRVVKLRKKRERMKRSPTHGGVEPTHVDKPTNVDNNSEEIGVKHVSIIDTSNVDNQCHTNVIVLEQINDESYESKTDTITNEPFKSSSEVGKMARTILRDKITSDENVRRSLHVHFESSISELNDTSSGTHDDLGEHSEVESDDTSGQSDFSETSITQTFPSRKRVRRNKHHISGRERRLTYMMLAVSAVFIVCFLPFFAVRIVARIVLETGEEYELGLMKQIALRLPYLNSVFNPIVYCVFNQEFREYVWSLFRRIADFIIMFKRKMFSRKNTCF</sequence>
<comment type="subcellular location">
    <subcellularLocation>
        <location evidence="1">Membrane</location>
        <topology evidence="1">Multi-pass membrane protein</topology>
    </subcellularLocation>
</comment>
<evidence type="ECO:0000256" key="5">
    <source>
        <dbReference type="ARBA" id="ARBA00023136"/>
    </source>
</evidence>
<evidence type="ECO:0000256" key="3">
    <source>
        <dbReference type="ARBA" id="ARBA00022989"/>
    </source>
</evidence>
<reference evidence="12" key="1">
    <citation type="submission" date="2022-11" db="EMBL/GenBank/DDBJ databases">
        <title>Centuries of genome instability and evolution in soft-shell clam transmissible cancer (bioRxiv).</title>
        <authorList>
            <person name="Hart S.F.M."/>
            <person name="Yonemitsu M.A."/>
            <person name="Giersch R.M."/>
            <person name="Beal B.F."/>
            <person name="Arriagada G."/>
            <person name="Davis B.W."/>
            <person name="Ostrander E.A."/>
            <person name="Goff S.P."/>
            <person name="Metzger M.J."/>
        </authorList>
    </citation>
    <scope>NUCLEOTIDE SEQUENCE</scope>
    <source>
        <strain evidence="12">MELC-2E11</strain>
        <tissue evidence="12">Siphon/mantle</tissue>
    </source>
</reference>
<evidence type="ECO:0000256" key="6">
    <source>
        <dbReference type="ARBA" id="ARBA00023170"/>
    </source>
</evidence>
<keyword evidence="7 8" id="KW-0807">Transducer</keyword>
<dbReference type="CDD" id="cd00637">
    <property type="entry name" value="7tm_classA_rhodopsin-like"/>
    <property type="match status" value="1"/>
</dbReference>
<keyword evidence="6 8" id="KW-0675">Receptor</keyword>
<keyword evidence="2 8" id="KW-0812">Transmembrane</keyword>
<evidence type="ECO:0000256" key="1">
    <source>
        <dbReference type="ARBA" id="ARBA00004141"/>
    </source>
</evidence>
<keyword evidence="3 10" id="KW-1133">Transmembrane helix</keyword>
<dbReference type="SUPFAM" id="SSF81321">
    <property type="entry name" value="Family A G protein-coupled receptor-like"/>
    <property type="match status" value="1"/>
</dbReference>
<dbReference type="PANTHER" id="PTHR24238:SF47">
    <property type="entry name" value="ECDYSTEROIDS_DOPAMINE RECEPTOR-RELATED"/>
    <property type="match status" value="1"/>
</dbReference>
<evidence type="ECO:0000256" key="2">
    <source>
        <dbReference type="ARBA" id="ARBA00022692"/>
    </source>
</evidence>
<dbReference type="PROSITE" id="PS00237">
    <property type="entry name" value="G_PROTEIN_RECEP_F1_1"/>
    <property type="match status" value="1"/>
</dbReference>
<dbReference type="InterPro" id="IPR000276">
    <property type="entry name" value="GPCR_Rhodpsn"/>
</dbReference>
<feature type="domain" description="G-protein coupled receptors family 1 profile" evidence="11">
    <location>
        <begin position="51"/>
        <end position="468"/>
    </location>
</feature>
<evidence type="ECO:0000313" key="13">
    <source>
        <dbReference type="Proteomes" id="UP001164746"/>
    </source>
</evidence>
<keyword evidence="13" id="KW-1185">Reference proteome</keyword>
<dbReference type="PANTHER" id="PTHR24238">
    <property type="entry name" value="G-PROTEIN COUPLED RECEPTOR"/>
    <property type="match status" value="1"/>
</dbReference>